<dbReference type="OrthoDB" id="3191258at2"/>
<feature type="domain" description="NAD(P)-binding" evidence="1">
    <location>
        <begin position="8"/>
        <end position="192"/>
    </location>
</feature>
<dbReference type="Pfam" id="PF13460">
    <property type="entry name" value="NAD_binding_10"/>
    <property type="match status" value="1"/>
</dbReference>
<dbReference type="InterPro" id="IPR051606">
    <property type="entry name" value="Polyketide_Oxido-like"/>
</dbReference>
<dbReference type="AlphaFoldDB" id="A0A4R0QWB3"/>
<dbReference type="GO" id="GO:0016646">
    <property type="term" value="F:oxidoreductase activity, acting on the CH-NH group of donors, NAD or NADP as acceptor"/>
    <property type="evidence" value="ECO:0007669"/>
    <property type="project" value="TreeGrafter"/>
</dbReference>
<dbReference type="PANTHER" id="PTHR43355:SF2">
    <property type="entry name" value="FLAVIN REDUCTASE (NADPH)"/>
    <property type="match status" value="1"/>
</dbReference>
<sequence length="209" mass="22485">MKVAVVAANGKSGKLIVEEAVNRGMDVTAIVRSENKTVAPHSIAKDLFDLTSEDLKGFDAVVDAYGNWTPDAINLIPEATVHMAEILSDSDTRLLVVGGAGSLFVDPEHTKTVVDVTPFPEEALPVVNGHGKALEELRKFNNVKWTYVSPAGDFRAEGERTGEYILGGDELVLNSKGESVISYADYAIAVVDEIEKGNNINERISVVSE</sequence>
<organism evidence="2 3">
    <name type="scientific">Alloscardovia theropitheci</name>
    <dbReference type="NCBI Taxonomy" id="2496842"/>
    <lineage>
        <taxon>Bacteria</taxon>
        <taxon>Bacillati</taxon>
        <taxon>Actinomycetota</taxon>
        <taxon>Actinomycetes</taxon>
        <taxon>Bifidobacteriales</taxon>
        <taxon>Bifidobacteriaceae</taxon>
        <taxon>Alloscardovia</taxon>
    </lineage>
</organism>
<keyword evidence="3" id="KW-1185">Reference proteome</keyword>
<evidence type="ECO:0000313" key="3">
    <source>
        <dbReference type="Proteomes" id="UP000291289"/>
    </source>
</evidence>
<reference evidence="2 3" key="1">
    <citation type="submission" date="2018-12" db="EMBL/GenBank/DDBJ databases">
        <title>Alloscrdovia theropitheci sp. nov: a novel taxon from the feces of the bleeding-herat monkey (Theropithecus geleda).</title>
        <authorList>
            <person name="Modesto M."/>
        </authorList>
    </citation>
    <scope>NUCLEOTIDE SEQUENCE [LARGE SCALE GENOMIC DNA]</scope>
    <source>
        <strain evidence="2 3">GLDI4/2</strain>
    </source>
</reference>
<dbReference type="Proteomes" id="UP000291289">
    <property type="component" value="Unassembled WGS sequence"/>
</dbReference>
<dbReference type="InterPro" id="IPR036291">
    <property type="entry name" value="NAD(P)-bd_dom_sf"/>
</dbReference>
<dbReference type="SUPFAM" id="SSF51735">
    <property type="entry name" value="NAD(P)-binding Rossmann-fold domains"/>
    <property type="match status" value="1"/>
</dbReference>
<dbReference type="CDD" id="cd05244">
    <property type="entry name" value="BVR-B_like_SDR_a"/>
    <property type="match status" value="1"/>
</dbReference>
<proteinExistence type="predicted"/>
<dbReference type="Gene3D" id="3.40.50.720">
    <property type="entry name" value="NAD(P)-binding Rossmann-like Domain"/>
    <property type="match status" value="1"/>
</dbReference>
<protein>
    <submittedName>
        <fullName evidence="2">NAD(P)-dependent oxidoreductase</fullName>
    </submittedName>
</protein>
<evidence type="ECO:0000259" key="1">
    <source>
        <dbReference type="Pfam" id="PF13460"/>
    </source>
</evidence>
<comment type="caution">
    <text evidence="2">The sequence shown here is derived from an EMBL/GenBank/DDBJ whole genome shotgun (WGS) entry which is preliminary data.</text>
</comment>
<evidence type="ECO:0000313" key="2">
    <source>
        <dbReference type="EMBL" id="TCD54657.1"/>
    </source>
</evidence>
<name>A0A4R0QWB3_9BIFI</name>
<dbReference type="InterPro" id="IPR016040">
    <property type="entry name" value="NAD(P)-bd_dom"/>
</dbReference>
<dbReference type="RefSeq" id="WP_131283284.1">
    <property type="nucleotide sequence ID" value="NZ_RXLP01000008.1"/>
</dbReference>
<gene>
    <name evidence="2" type="ORF">EJ419_02145</name>
</gene>
<dbReference type="PANTHER" id="PTHR43355">
    <property type="entry name" value="FLAVIN REDUCTASE (NADPH)"/>
    <property type="match status" value="1"/>
</dbReference>
<dbReference type="EMBL" id="RXLP01000008">
    <property type="protein sequence ID" value="TCD54657.1"/>
    <property type="molecule type" value="Genomic_DNA"/>
</dbReference>
<accession>A0A4R0QWB3</accession>